<protein>
    <submittedName>
        <fullName evidence="2">Transposase</fullName>
    </submittedName>
</protein>
<evidence type="ECO:0000313" key="2">
    <source>
        <dbReference type="EMBL" id="PWE85459.1"/>
    </source>
</evidence>
<feature type="domain" description="Transposase putative helix-turn-helix" evidence="1">
    <location>
        <begin position="1"/>
        <end position="46"/>
    </location>
</feature>
<gene>
    <name evidence="2" type="ORF">LG34_15805</name>
</gene>
<reference evidence="2 3" key="1">
    <citation type="submission" date="2014-09" db="EMBL/GenBank/DDBJ databases">
        <title>Butyrate-producing bacteria isolated from human gut.</title>
        <authorList>
            <person name="Zhang Q."/>
            <person name="Zhao L."/>
        </authorList>
    </citation>
    <scope>NUCLEOTIDE SEQUENCE [LARGE SCALE GENOMIC DNA]</scope>
    <source>
        <strain evidence="2 3">21</strain>
    </source>
</reference>
<dbReference type="InterPro" id="IPR021027">
    <property type="entry name" value="Transposase_put_HTH"/>
</dbReference>
<accession>A0A2V1JN26</accession>
<name>A0A2V1JN26_EUBRA</name>
<dbReference type="Pfam" id="PF12323">
    <property type="entry name" value="HTH_OrfB_IS605"/>
    <property type="match status" value="1"/>
</dbReference>
<dbReference type="NCBIfam" id="NF040570">
    <property type="entry name" value="guided_TnpB"/>
    <property type="match status" value="1"/>
</dbReference>
<comment type="caution">
    <text evidence="2">The sequence shown here is derived from an EMBL/GenBank/DDBJ whole genome shotgun (WGS) entry which is preliminary data.</text>
</comment>
<evidence type="ECO:0000259" key="1">
    <source>
        <dbReference type="Pfam" id="PF12323"/>
    </source>
</evidence>
<keyword evidence="3" id="KW-1185">Reference proteome</keyword>
<dbReference type="AlphaFoldDB" id="A0A2V1JN26"/>
<proteinExistence type="predicted"/>
<evidence type="ECO:0000313" key="3">
    <source>
        <dbReference type="Proteomes" id="UP000245288"/>
    </source>
</evidence>
<sequence>MNMAYRFRIYPTREQKNLLAKTFGSCRFLYNQMLSDKIREYEASKKMLRNTPAMYKKEYPFLKEVDALALANVQLHLEKAYKNFFRDPKSGFPKFKSKHRSRKSYTTNLVNGNVQVEDHRIKLPKLKWIRMKKHRDIPEKYRLKSVTVSMEPSGKYYASLLYEISDCENQTGGVDYEDAKILGID</sequence>
<dbReference type="Proteomes" id="UP000245288">
    <property type="component" value="Unassembled WGS sequence"/>
</dbReference>
<organism evidence="2 3">
    <name type="scientific">Eubacterium ramulus</name>
    <dbReference type="NCBI Taxonomy" id="39490"/>
    <lineage>
        <taxon>Bacteria</taxon>
        <taxon>Bacillati</taxon>
        <taxon>Bacillota</taxon>
        <taxon>Clostridia</taxon>
        <taxon>Eubacteriales</taxon>
        <taxon>Eubacteriaceae</taxon>
        <taxon>Eubacterium</taxon>
    </lineage>
</organism>
<dbReference type="RefSeq" id="WP_181369396.1">
    <property type="nucleotide sequence ID" value="NZ_JRFU01000198.1"/>
</dbReference>
<dbReference type="EMBL" id="JRFU01000198">
    <property type="protein sequence ID" value="PWE85459.1"/>
    <property type="molecule type" value="Genomic_DNA"/>
</dbReference>
<feature type="non-terminal residue" evidence="2">
    <location>
        <position position="185"/>
    </location>
</feature>